<dbReference type="Proteomes" id="UP001163321">
    <property type="component" value="Chromosome 6"/>
</dbReference>
<reference evidence="1 2" key="1">
    <citation type="journal article" date="2022" name="bioRxiv">
        <title>The genome of the oomycete Peronosclerospora sorghi, a cosmopolitan pathogen of maize and sorghum, is inflated with dispersed pseudogenes.</title>
        <authorList>
            <person name="Fletcher K."/>
            <person name="Martin F."/>
            <person name="Isakeit T."/>
            <person name="Cavanaugh K."/>
            <person name="Magill C."/>
            <person name="Michelmore R."/>
        </authorList>
    </citation>
    <scope>NUCLEOTIDE SEQUENCE [LARGE SCALE GENOMIC DNA]</scope>
    <source>
        <strain evidence="1">P6</strain>
    </source>
</reference>
<proteinExistence type="predicted"/>
<dbReference type="EMBL" id="CM047585">
    <property type="protein sequence ID" value="KAI9910965.1"/>
    <property type="molecule type" value="Genomic_DNA"/>
</dbReference>
<sequence>MVESSWRCFDIGSSVHLTEFDRQSVSEKVKGVAATTVTKASGIGRVMIVTSIEETEVEVFLDDILR</sequence>
<comment type="caution">
    <text evidence="1">The sequence shown here is derived from an EMBL/GenBank/DDBJ whole genome shotgun (WGS) entry which is preliminary data.</text>
</comment>
<name>A0ACC0VX65_9STRA</name>
<evidence type="ECO:0000313" key="1">
    <source>
        <dbReference type="EMBL" id="KAI9910965.1"/>
    </source>
</evidence>
<gene>
    <name evidence="1" type="ORF">PsorP6_010567</name>
</gene>
<evidence type="ECO:0000313" key="2">
    <source>
        <dbReference type="Proteomes" id="UP001163321"/>
    </source>
</evidence>
<keyword evidence="2" id="KW-1185">Reference proteome</keyword>
<organism evidence="1 2">
    <name type="scientific">Peronosclerospora sorghi</name>
    <dbReference type="NCBI Taxonomy" id="230839"/>
    <lineage>
        <taxon>Eukaryota</taxon>
        <taxon>Sar</taxon>
        <taxon>Stramenopiles</taxon>
        <taxon>Oomycota</taxon>
        <taxon>Peronosporomycetes</taxon>
        <taxon>Peronosporales</taxon>
        <taxon>Peronosporaceae</taxon>
        <taxon>Peronosclerospora</taxon>
    </lineage>
</organism>
<protein>
    <submittedName>
        <fullName evidence="1">Uncharacterized protein</fullName>
    </submittedName>
</protein>
<accession>A0ACC0VX65</accession>